<keyword evidence="1" id="KW-0812">Transmembrane</keyword>
<evidence type="ECO:0000313" key="4">
    <source>
        <dbReference type="WBParaSite" id="SBAD_0001176401-mRNA-1"/>
    </source>
</evidence>
<evidence type="ECO:0000313" key="3">
    <source>
        <dbReference type="Proteomes" id="UP000270296"/>
    </source>
</evidence>
<gene>
    <name evidence="2" type="ORF">SBAD_LOCUS11380</name>
</gene>
<dbReference type="WBParaSite" id="SBAD_0001176401-mRNA-1">
    <property type="protein sequence ID" value="SBAD_0001176401-mRNA-1"/>
    <property type="gene ID" value="SBAD_0001176401"/>
</dbReference>
<keyword evidence="1" id="KW-1133">Transmembrane helix</keyword>
<reference evidence="4" key="1">
    <citation type="submission" date="2016-06" db="UniProtKB">
        <authorList>
            <consortium name="WormBaseParasite"/>
        </authorList>
    </citation>
    <scope>IDENTIFICATION</scope>
</reference>
<keyword evidence="3" id="KW-1185">Reference proteome</keyword>
<feature type="transmembrane region" description="Helical" evidence="1">
    <location>
        <begin position="56"/>
        <end position="75"/>
    </location>
</feature>
<protein>
    <submittedName>
        <fullName evidence="4">Transmembrane protein</fullName>
    </submittedName>
</protein>
<evidence type="ECO:0000256" key="1">
    <source>
        <dbReference type="SAM" id="Phobius"/>
    </source>
</evidence>
<proteinExistence type="predicted"/>
<reference evidence="2 3" key="2">
    <citation type="submission" date="2018-11" db="EMBL/GenBank/DDBJ databases">
        <authorList>
            <consortium name="Pathogen Informatics"/>
        </authorList>
    </citation>
    <scope>NUCLEOTIDE SEQUENCE [LARGE SCALE GENOMIC DNA]</scope>
</reference>
<accession>A0A183J680</accession>
<name>A0A183J680_9BILA</name>
<keyword evidence="1" id="KW-0472">Membrane</keyword>
<dbReference type="EMBL" id="UZAM01015548">
    <property type="protein sequence ID" value="VDP39571.1"/>
    <property type="molecule type" value="Genomic_DNA"/>
</dbReference>
<dbReference type="AlphaFoldDB" id="A0A183J680"/>
<dbReference type="Proteomes" id="UP000270296">
    <property type="component" value="Unassembled WGS sequence"/>
</dbReference>
<organism evidence="4">
    <name type="scientific">Soboliphyme baturini</name>
    <dbReference type="NCBI Taxonomy" id="241478"/>
    <lineage>
        <taxon>Eukaryota</taxon>
        <taxon>Metazoa</taxon>
        <taxon>Ecdysozoa</taxon>
        <taxon>Nematoda</taxon>
        <taxon>Enoplea</taxon>
        <taxon>Dorylaimia</taxon>
        <taxon>Dioctophymatida</taxon>
        <taxon>Dioctophymatoidea</taxon>
        <taxon>Soboliphymatidae</taxon>
        <taxon>Soboliphyme</taxon>
    </lineage>
</organism>
<sequence>MNSDWTISDPKFSRHRLIGYGLSSQQMKGIKAECRANQDLPRCKKWDIFPLCNKKMLLTVLLLVSSLTFLIAAAFSNDLPPFLQFTVEMDLSSISFDSHCPKQMYLAYLFLIALKNERNMTVVGYENYKIKFIGFQHM</sequence>
<evidence type="ECO:0000313" key="2">
    <source>
        <dbReference type="EMBL" id="VDP39571.1"/>
    </source>
</evidence>